<sequence length="158" mass="17739">MSDLKNALGTEIEFSTKKFTIAPLPIRKSREWREKFIAQLDTVLSIVDDVQGVSTIELTDGFSLDSLMPFIEKIKVFLLTSTDILLDLIYDFSPAIKKEKEWIEDHATDPEVFSVFLEVLKMAYPFGNILGNLRTLGQSPPVILTNSPEENGDSGQTN</sequence>
<comment type="caution">
    <text evidence="1">The sequence shown here is derived from an EMBL/GenBank/DDBJ whole genome shotgun (WGS) entry which is preliminary data.</text>
</comment>
<gene>
    <name evidence="1" type="ORF">LCGC14_1283770</name>
</gene>
<accession>A0A0F9NB23</accession>
<dbReference type="AlphaFoldDB" id="A0A0F9NB23"/>
<proteinExistence type="predicted"/>
<protein>
    <submittedName>
        <fullName evidence="1">Uncharacterized protein</fullName>
    </submittedName>
</protein>
<evidence type="ECO:0000313" key="1">
    <source>
        <dbReference type="EMBL" id="KKM85970.1"/>
    </source>
</evidence>
<reference evidence="1" key="1">
    <citation type="journal article" date="2015" name="Nature">
        <title>Complex archaea that bridge the gap between prokaryotes and eukaryotes.</title>
        <authorList>
            <person name="Spang A."/>
            <person name="Saw J.H."/>
            <person name="Jorgensen S.L."/>
            <person name="Zaremba-Niedzwiedzka K."/>
            <person name="Martijn J."/>
            <person name="Lind A.E."/>
            <person name="van Eijk R."/>
            <person name="Schleper C."/>
            <person name="Guy L."/>
            <person name="Ettema T.J."/>
        </authorList>
    </citation>
    <scope>NUCLEOTIDE SEQUENCE</scope>
</reference>
<dbReference type="EMBL" id="LAZR01007328">
    <property type="protein sequence ID" value="KKM85970.1"/>
    <property type="molecule type" value="Genomic_DNA"/>
</dbReference>
<organism evidence="1">
    <name type="scientific">marine sediment metagenome</name>
    <dbReference type="NCBI Taxonomy" id="412755"/>
    <lineage>
        <taxon>unclassified sequences</taxon>
        <taxon>metagenomes</taxon>
        <taxon>ecological metagenomes</taxon>
    </lineage>
</organism>
<name>A0A0F9NB23_9ZZZZ</name>